<protein>
    <submittedName>
        <fullName evidence="2">Uncharacterized protein</fullName>
    </submittedName>
</protein>
<name>A0A8T3A7I7_DENNO</name>
<evidence type="ECO:0000256" key="1">
    <source>
        <dbReference type="SAM" id="MobiDB-lite"/>
    </source>
</evidence>
<feature type="region of interest" description="Disordered" evidence="1">
    <location>
        <begin position="1"/>
        <end position="22"/>
    </location>
</feature>
<reference evidence="2" key="1">
    <citation type="journal article" date="2022" name="Front. Genet.">
        <title>Chromosome-Scale Assembly of the Dendrobium nobile Genome Provides Insights Into the Molecular Mechanism of the Biosynthesis of the Medicinal Active Ingredient of Dendrobium.</title>
        <authorList>
            <person name="Xu Q."/>
            <person name="Niu S.-C."/>
            <person name="Li K.-L."/>
            <person name="Zheng P.-J."/>
            <person name="Zhang X.-J."/>
            <person name="Jia Y."/>
            <person name="Liu Y."/>
            <person name="Niu Y.-X."/>
            <person name="Yu L.-H."/>
            <person name="Chen D.-F."/>
            <person name="Zhang G.-Q."/>
        </authorList>
    </citation>
    <scope>NUCLEOTIDE SEQUENCE</scope>
    <source>
        <tissue evidence="2">Leaf</tissue>
    </source>
</reference>
<evidence type="ECO:0000313" key="2">
    <source>
        <dbReference type="EMBL" id="KAI0491782.1"/>
    </source>
</evidence>
<accession>A0A8T3A7I7</accession>
<dbReference type="AlphaFoldDB" id="A0A8T3A7I7"/>
<dbReference type="EMBL" id="JAGYWB010000018">
    <property type="protein sequence ID" value="KAI0491782.1"/>
    <property type="molecule type" value="Genomic_DNA"/>
</dbReference>
<proteinExistence type="predicted"/>
<gene>
    <name evidence="2" type="ORF">KFK09_026042</name>
</gene>
<keyword evidence="3" id="KW-1185">Reference proteome</keyword>
<evidence type="ECO:0000313" key="3">
    <source>
        <dbReference type="Proteomes" id="UP000829196"/>
    </source>
</evidence>
<dbReference type="Proteomes" id="UP000829196">
    <property type="component" value="Unassembled WGS sequence"/>
</dbReference>
<sequence length="68" mass="7644">MHIVRPKSLEGSKHRTFSSSSISSKNYGNPFAMSIFYIRTCSLHCYSMGAFLGHHLSSTRMNSINFLA</sequence>
<comment type="caution">
    <text evidence="2">The sequence shown here is derived from an EMBL/GenBank/DDBJ whole genome shotgun (WGS) entry which is preliminary data.</text>
</comment>
<organism evidence="2 3">
    <name type="scientific">Dendrobium nobile</name>
    <name type="common">Orchid</name>
    <dbReference type="NCBI Taxonomy" id="94219"/>
    <lineage>
        <taxon>Eukaryota</taxon>
        <taxon>Viridiplantae</taxon>
        <taxon>Streptophyta</taxon>
        <taxon>Embryophyta</taxon>
        <taxon>Tracheophyta</taxon>
        <taxon>Spermatophyta</taxon>
        <taxon>Magnoliopsida</taxon>
        <taxon>Liliopsida</taxon>
        <taxon>Asparagales</taxon>
        <taxon>Orchidaceae</taxon>
        <taxon>Epidendroideae</taxon>
        <taxon>Malaxideae</taxon>
        <taxon>Dendrobiinae</taxon>
        <taxon>Dendrobium</taxon>
    </lineage>
</organism>